<dbReference type="Pfam" id="PF00196">
    <property type="entry name" value="GerE"/>
    <property type="match status" value="1"/>
</dbReference>
<dbReference type="InterPro" id="IPR001789">
    <property type="entry name" value="Sig_transdc_resp-reg_receiver"/>
</dbReference>
<dbReference type="InterPro" id="IPR036388">
    <property type="entry name" value="WH-like_DNA-bd_sf"/>
</dbReference>
<accession>A0ABV4HFU8</accession>
<evidence type="ECO:0000259" key="7">
    <source>
        <dbReference type="PROSITE" id="PS50110"/>
    </source>
</evidence>
<gene>
    <name evidence="8" type="ORF">ABTW24_17620</name>
</gene>
<dbReference type="Proteomes" id="UP001566204">
    <property type="component" value="Unassembled WGS sequence"/>
</dbReference>
<feature type="domain" description="HTH luxR-type" evidence="6">
    <location>
        <begin position="138"/>
        <end position="203"/>
    </location>
</feature>
<dbReference type="Gene3D" id="1.10.10.10">
    <property type="entry name" value="Winged helix-like DNA-binding domain superfamily/Winged helix DNA-binding domain"/>
    <property type="match status" value="1"/>
</dbReference>
<dbReference type="PANTHER" id="PTHR44688:SF16">
    <property type="entry name" value="DNA-BINDING TRANSCRIPTIONAL ACTIVATOR DEVR_DOSR"/>
    <property type="match status" value="1"/>
</dbReference>
<dbReference type="SMART" id="SM00421">
    <property type="entry name" value="HTH_LUXR"/>
    <property type="match status" value="1"/>
</dbReference>
<evidence type="ECO:0000256" key="5">
    <source>
        <dbReference type="PROSITE-ProRule" id="PRU00169"/>
    </source>
</evidence>
<dbReference type="PANTHER" id="PTHR44688">
    <property type="entry name" value="DNA-BINDING TRANSCRIPTIONAL ACTIVATOR DEVR_DOSR"/>
    <property type="match status" value="1"/>
</dbReference>
<dbReference type="SMART" id="SM00448">
    <property type="entry name" value="REC"/>
    <property type="match status" value="1"/>
</dbReference>
<name>A0ABV4HFU8_9SPHI</name>
<dbReference type="EMBL" id="JBEOQB010000005">
    <property type="protein sequence ID" value="MEZ0453415.1"/>
    <property type="molecule type" value="Genomic_DNA"/>
</dbReference>
<reference evidence="8 9" key="1">
    <citation type="submission" date="2024-06" db="EMBL/GenBank/DDBJ databases">
        <title>Soil Sphingobacterium thalpophilum.</title>
        <authorList>
            <person name="Yang J."/>
            <person name="Li J."/>
        </authorList>
    </citation>
    <scope>NUCLEOTIDE SEQUENCE [LARGE SCALE GENOMIC DNA]</scope>
    <source>
        <strain evidence="8 9">22g91tb</strain>
    </source>
</reference>
<dbReference type="CDD" id="cd06170">
    <property type="entry name" value="LuxR_C_like"/>
    <property type="match status" value="1"/>
</dbReference>
<evidence type="ECO:0000256" key="3">
    <source>
        <dbReference type="ARBA" id="ARBA00023125"/>
    </source>
</evidence>
<keyword evidence="1 5" id="KW-0597">Phosphoprotein</keyword>
<keyword evidence="2" id="KW-0805">Transcription regulation</keyword>
<keyword evidence="3" id="KW-0238">DNA-binding</keyword>
<dbReference type="InterPro" id="IPR016032">
    <property type="entry name" value="Sig_transdc_resp-reg_C-effctor"/>
</dbReference>
<feature type="modified residue" description="4-aspartylphosphate" evidence="5">
    <location>
        <position position="53"/>
    </location>
</feature>
<evidence type="ECO:0000313" key="8">
    <source>
        <dbReference type="EMBL" id="MEZ0453415.1"/>
    </source>
</evidence>
<evidence type="ECO:0000256" key="1">
    <source>
        <dbReference type="ARBA" id="ARBA00022553"/>
    </source>
</evidence>
<dbReference type="PROSITE" id="PS50110">
    <property type="entry name" value="RESPONSE_REGULATORY"/>
    <property type="match status" value="1"/>
</dbReference>
<evidence type="ECO:0000256" key="4">
    <source>
        <dbReference type="ARBA" id="ARBA00023163"/>
    </source>
</evidence>
<proteinExistence type="predicted"/>
<feature type="domain" description="Response regulatory" evidence="7">
    <location>
        <begin position="3"/>
        <end position="118"/>
    </location>
</feature>
<keyword evidence="4" id="KW-0804">Transcription</keyword>
<protein>
    <submittedName>
        <fullName evidence="8">Response regulator transcription factor</fullName>
    </submittedName>
</protein>
<evidence type="ECO:0000256" key="2">
    <source>
        <dbReference type="ARBA" id="ARBA00023015"/>
    </source>
</evidence>
<organism evidence="8 9">
    <name type="scientific">Sphingobacterium thalpophilum</name>
    <dbReference type="NCBI Taxonomy" id="259"/>
    <lineage>
        <taxon>Bacteria</taxon>
        <taxon>Pseudomonadati</taxon>
        <taxon>Bacteroidota</taxon>
        <taxon>Sphingobacteriia</taxon>
        <taxon>Sphingobacteriales</taxon>
        <taxon>Sphingobacteriaceae</taxon>
        <taxon>Sphingobacterium</taxon>
    </lineage>
</organism>
<dbReference type="PROSITE" id="PS50043">
    <property type="entry name" value="HTH_LUXR_2"/>
    <property type="match status" value="1"/>
</dbReference>
<sequence>MNAIAILDDHPLLLEGVVAFLSQQGGYTVYPFSQEATLHTFLAINTVDLVLLDMQLMDKSGLDVCVRLKQLRPTIPVLALSNVADRNLIYQFIQNGGDGYILKDASNEEFLRCIRFGLAGQEAFSDRARELYSGAEETFRALPRLTSREKEILQLIADGLTSNQIAERLFLSPVTVETHRRNLLTKFKVKNMIELVRLAMKNHLLGM</sequence>
<dbReference type="SUPFAM" id="SSF52172">
    <property type="entry name" value="CheY-like"/>
    <property type="match status" value="1"/>
</dbReference>
<dbReference type="SUPFAM" id="SSF46894">
    <property type="entry name" value="C-terminal effector domain of the bipartite response regulators"/>
    <property type="match status" value="1"/>
</dbReference>
<dbReference type="InterPro" id="IPR000792">
    <property type="entry name" value="Tscrpt_reg_LuxR_C"/>
</dbReference>
<dbReference type="Gene3D" id="3.40.50.2300">
    <property type="match status" value="1"/>
</dbReference>
<dbReference type="PROSITE" id="PS00622">
    <property type="entry name" value="HTH_LUXR_1"/>
    <property type="match status" value="1"/>
</dbReference>
<dbReference type="CDD" id="cd17535">
    <property type="entry name" value="REC_NarL-like"/>
    <property type="match status" value="1"/>
</dbReference>
<evidence type="ECO:0000259" key="6">
    <source>
        <dbReference type="PROSITE" id="PS50043"/>
    </source>
</evidence>
<dbReference type="Pfam" id="PF00072">
    <property type="entry name" value="Response_reg"/>
    <property type="match status" value="1"/>
</dbReference>
<dbReference type="InterPro" id="IPR058245">
    <property type="entry name" value="NreC/VraR/RcsB-like_REC"/>
</dbReference>
<dbReference type="InterPro" id="IPR011006">
    <property type="entry name" value="CheY-like_superfamily"/>
</dbReference>
<dbReference type="RefSeq" id="WP_324755789.1">
    <property type="nucleotide sequence ID" value="NZ_CP141191.1"/>
</dbReference>
<dbReference type="PRINTS" id="PR00038">
    <property type="entry name" value="HTHLUXR"/>
</dbReference>
<keyword evidence="9" id="KW-1185">Reference proteome</keyword>
<comment type="caution">
    <text evidence="8">The sequence shown here is derived from an EMBL/GenBank/DDBJ whole genome shotgun (WGS) entry which is preliminary data.</text>
</comment>
<evidence type="ECO:0000313" key="9">
    <source>
        <dbReference type="Proteomes" id="UP001566204"/>
    </source>
</evidence>